<protein>
    <submittedName>
        <fullName evidence="2">Uncharacterized protein</fullName>
    </submittedName>
</protein>
<sequence>MIKCEKHEWLYEEFDEPCPLCEVAQTTTDNILRLLNKYYVQTQHTRNYALEILPMIMKDIKNGDLG</sequence>
<organism evidence="2">
    <name type="scientific">uncultured Caudovirales phage</name>
    <dbReference type="NCBI Taxonomy" id="2100421"/>
    <lineage>
        <taxon>Viruses</taxon>
        <taxon>Duplodnaviria</taxon>
        <taxon>Heunggongvirae</taxon>
        <taxon>Uroviricota</taxon>
        <taxon>Caudoviricetes</taxon>
        <taxon>Peduoviridae</taxon>
        <taxon>Maltschvirus</taxon>
        <taxon>Maltschvirus maltsch</taxon>
    </lineage>
</organism>
<reference evidence="2" key="1">
    <citation type="submission" date="2020-04" db="EMBL/GenBank/DDBJ databases">
        <authorList>
            <person name="Chiriac C."/>
            <person name="Salcher M."/>
            <person name="Ghai R."/>
            <person name="Kavagutti S V."/>
        </authorList>
    </citation>
    <scope>NUCLEOTIDE SEQUENCE</scope>
</reference>
<gene>
    <name evidence="1" type="ORF">UFOVP325_21</name>
    <name evidence="2" type="ORF">UFOVP430_16</name>
</gene>
<evidence type="ECO:0000313" key="1">
    <source>
        <dbReference type="EMBL" id="CAB4137196.1"/>
    </source>
</evidence>
<dbReference type="EMBL" id="LR796338">
    <property type="protein sequence ID" value="CAB4137196.1"/>
    <property type="molecule type" value="Genomic_DNA"/>
</dbReference>
<accession>A0A6J5MNN3</accession>
<evidence type="ECO:0000313" key="2">
    <source>
        <dbReference type="EMBL" id="CAB4147217.1"/>
    </source>
</evidence>
<name>A0A6J5MNN3_9CAUD</name>
<proteinExistence type="predicted"/>
<dbReference type="EMBL" id="LR796481">
    <property type="protein sequence ID" value="CAB4147217.1"/>
    <property type="molecule type" value="Genomic_DNA"/>
</dbReference>